<dbReference type="Gene3D" id="3.40.50.1000">
    <property type="entry name" value="HAD superfamily/HAD-like"/>
    <property type="match status" value="1"/>
</dbReference>
<gene>
    <name evidence="10" type="primary">gmhB</name>
    <name evidence="10" type="ORF">GCM10022279_19840</name>
</gene>
<reference evidence="11" key="1">
    <citation type="journal article" date="2019" name="Int. J. Syst. Evol. Microbiol.">
        <title>The Global Catalogue of Microorganisms (GCM) 10K type strain sequencing project: providing services to taxonomists for standard genome sequencing and annotation.</title>
        <authorList>
            <consortium name="The Broad Institute Genomics Platform"/>
            <consortium name="The Broad Institute Genome Sequencing Center for Infectious Disease"/>
            <person name="Wu L."/>
            <person name="Ma J."/>
        </authorList>
    </citation>
    <scope>NUCLEOTIDE SEQUENCE [LARGE SCALE GENOMIC DNA]</scope>
    <source>
        <strain evidence="11">JCM 17561</strain>
    </source>
</reference>
<dbReference type="EMBL" id="BAABBP010000016">
    <property type="protein sequence ID" value="GAA3996228.1"/>
    <property type="molecule type" value="Genomic_DNA"/>
</dbReference>
<keyword evidence="7" id="KW-0378">Hydrolase</keyword>
<organism evidence="10 11">
    <name type="scientific">Comamonas faecalis</name>
    <dbReference type="NCBI Taxonomy" id="1387849"/>
    <lineage>
        <taxon>Bacteria</taxon>
        <taxon>Pseudomonadati</taxon>
        <taxon>Pseudomonadota</taxon>
        <taxon>Betaproteobacteria</taxon>
        <taxon>Burkholderiales</taxon>
        <taxon>Comamonadaceae</taxon>
        <taxon>Comamonas</taxon>
    </lineage>
</organism>
<dbReference type="PANTHER" id="PTHR42891">
    <property type="entry name" value="D-GLYCERO-BETA-D-MANNO-HEPTOSE-1,7-BISPHOSPHATE 7-PHOSPHATASE"/>
    <property type="match status" value="1"/>
</dbReference>
<evidence type="ECO:0000256" key="3">
    <source>
        <dbReference type="ARBA" id="ARBA00005628"/>
    </source>
</evidence>
<proteinExistence type="inferred from homology"/>
<dbReference type="NCBIfam" id="TIGR01656">
    <property type="entry name" value="Histidinol-ppas"/>
    <property type="match status" value="1"/>
</dbReference>
<dbReference type="InterPro" id="IPR023214">
    <property type="entry name" value="HAD_sf"/>
</dbReference>
<comment type="subcellular location">
    <subcellularLocation>
        <location evidence="2">Cytoplasm</location>
    </subcellularLocation>
</comment>
<sequence length="185" mass="19071">MRAMQLAILDRDGTLNALGDGVITTPEDWVALPGALEAIARLNQAGWRVAVVTNQPGLGRGLLDAQTLAAIHAKLQRQLAAVGGRIDAFFYCPHADDEACACRMPQPGLMQQIRERYGLEGAQMLVAASAPAPLQAAAGLGAALHMVCSGASAEVDPGAPLPPAWPAGTRAHASLQALVDAVTAP</sequence>
<evidence type="ECO:0000256" key="2">
    <source>
        <dbReference type="ARBA" id="ARBA00004496"/>
    </source>
</evidence>
<protein>
    <recommendedName>
        <fullName evidence="9">D,D-heptose 1,7-bisphosphate phosphatase</fullName>
    </recommendedName>
</protein>
<comment type="cofactor">
    <cofactor evidence="1">
        <name>Mg(2+)</name>
        <dbReference type="ChEBI" id="CHEBI:18420"/>
    </cofactor>
</comment>
<evidence type="ECO:0000256" key="6">
    <source>
        <dbReference type="ARBA" id="ARBA00022723"/>
    </source>
</evidence>
<keyword evidence="6" id="KW-0479">Metal-binding</keyword>
<keyword evidence="11" id="KW-1185">Reference proteome</keyword>
<dbReference type="Proteomes" id="UP001501627">
    <property type="component" value="Unassembled WGS sequence"/>
</dbReference>
<evidence type="ECO:0000313" key="10">
    <source>
        <dbReference type="EMBL" id="GAA3996228.1"/>
    </source>
</evidence>
<dbReference type="InterPro" id="IPR013954">
    <property type="entry name" value="PNK3P"/>
</dbReference>
<dbReference type="InterPro" id="IPR036412">
    <property type="entry name" value="HAD-like_sf"/>
</dbReference>
<keyword evidence="8" id="KW-0119">Carbohydrate metabolism</keyword>
<evidence type="ECO:0000256" key="5">
    <source>
        <dbReference type="ARBA" id="ARBA00022490"/>
    </source>
</evidence>
<dbReference type="SUPFAM" id="SSF56784">
    <property type="entry name" value="HAD-like"/>
    <property type="match status" value="1"/>
</dbReference>
<evidence type="ECO:0000256" key="8">
    <source>
        <dbReference type="ARBA" id="ARBA00023277"/>
    </source>
</evidence>
<dbReference type="Pfam" id="PF08645">
    <property type="entry name" value="PNK3P"/>
    <property type="match status" value="1"/>
</dbReference>
<keyword evidence="5" id="KW-0963">Cytoplasm</keyword>
<evidence type="ECO:0000313" key="11">
    <source>
        <dbReference type="Proteomes" id="UP001501627"/>
    </source>
</evidence>
<name>A0ABP7RE93_9BURK</name>
<evidence type="ECO:0000256" key="9">
    <source>
        <dbReference type="ARBA" id="ARBA00031828"/>
    </source>
</evidence>
<comment type="similarity">
    <text evidence="3">Belongs to the GmhB family.</text>
</comment>
<comment type="subunit">
    <text evidence="4">Monomer.</text>
</comment>
<comment type="caution">
    <text evidence="10">The sequence shown here is derived from an EMBL/GenBank/DDBJ whole genome shotgun (WGS) entry which is preliminary data.</text>
</comment>
<dbReference type="InterPro" id="IPR004446">
    <property type="entry name" value="Heptose_bisP_phosphatase"/>
</dbReference>
<dbReference type="InterPro" id="IPR006549">
    <property type="entry name" value="HAD-SF_hydro_IIIA"/>
</dbReference>
<evidence type="ECO:0000256" key="1">
    <source>
        <dbReference type="ARBA" id="ARBA00001946"/>
    </source>
</evidence>
<dbReference type="NCBIfam" id="TIGR01662">
    <property type="entry name" value="HAD-SF-IIIA"/>
    <property type="match status" value="1"/>
</dbReference>
<evidence type="ECO:0000256" key="4">
    <source>
        <dbReference type="ARBA" id="ARBA00011245"/>
    </source>
</evidence>
<dbReference type="InterPro" id="IPR006543">
    <property type="entry name" value="Histidinol-phos"/>
</dbReference>
<evidence type="ECO:0000256" key="7">
    <source>
        <dbReference type="ARBA" id="ARBA00022801"/>
    </source>
</evidence>
<accession>A0ABP7RE93</accession>
<dbReference type="PANTHER" id="PTHR42891:SF1">
    <property type="entry name" value="D-GLYCERO-BETA-D-MANNO-HEPTOSE-1,7-BISPHOSPHATE 7-PHOSPHATASE"/>
    <property type="match status" value="1"/>
</dbReference>